<sequence>MNGLQAVQTTINGRATVAEPVLRPRRMRISPALRRMVRETALSPSDFIYPLFVRHGQGERRAISSMPGQFQLSVDELAREAESVLELGIPAVLLFGIPAEKDWCGSDNFSARGVVPEAIRALKEAAPELIVISDMCFCEYTDHGHCGIINSPMVDGYNTALPEGYLLNDPTLELLGRASVVHAEAGADVIAPSAMLDGMVGSIRGALDEAGQEHVPILSYAAKYASSFYGPFREAAESPPSFGDRSQYQMDPANRREALKEVALDVAEGADMIMVKPALPYLDVLAAVREEFNLPTAAYQVSGEYAMLHAAAANGWLDLEKCALESLTSIKRAGADMILTYFAKDAARWLAKGQ</sequence>
<gene>
    <name evidence="17" type="primary">hemB</name>
    <name evidence="17" type="ORF">F4148_07220</name>
</gene>
<evidence type="ECO:0000256" key="15">
    <source>
        <dbReference type="RuleBase" id="RU000515"/>
    </source>
</evidence>
<evidence type="ECO:0000256" key="8">
    <source>
        <dbReference type="ARBA" id="ARBA00023244"/>
    </source>
</evidence>
<evidence type="ECO:0000256" key="2">
    <source>
        <dbReference type="ARBA" id="ARBA00008055"/>
    </source>
</evidence>
<evidence type="ECO:0000256" key="12">
    <source>
        <dbReference type="PIRSR" id="PIRSR001415-2"/>
    </source>
</evidence>
<comment type="caution">
    <text evidence="17">The sequence shown here is derived from an EMBL/GenBank/DDBJ whole genome shotgun (WGS) entry which is preliminary data.</text>
</comment>
<dbReference type="PIRSF" id="PIRSF001415">
    <property type="entry name" value="Porphbilin_synth"/>
    <property type="match status" value="1"/>
</dbReference>
<dbReference type="InterPro" id="IPR013785">
    <property type="entry name" value="Aldolase_TIM"/>
</dbReference>
<name>A0A6B1FY59_9CHLR</name>
<dbReference type="AlphaFoldDB" id="A0A6B1FY59"/>
<feature type="active site" description="Schiff-base intermediate with substrate" evidence="11">
    <location>
        <position position="223"/>
    </location>
</feature>
<evidence type="ECO:0000256" key="11">
    <source>
        <dbReference type="PIRSR" id="PIRSR001415-1"/>
    </source>
</evidence>
<evidence type="ECO:0000256" key="3">
    <source>
        <dbReference type="ARBA" id="ARBA00011823"/>
    </source>
</evidence>
<evidence type="ECO:0000256" key="1">
    <source>
        <dbReference type="ARBA" id="ARBA00004694"/>
    </source>
</evidence>
<dbReference type="PRINTS" id="PR00144">
    <property type="entry name" value="DALDHYDRTASE"/>
</dbReference>
<comment type="subunit">
    <text evidence="3 15">Homooctamer.</text>
</comment>
<dbReference type="InterPro" id="IPR030656">
    <property type="entry name" value="ALAD_AS"/>
</dbReference>
<evidence type="ECO:0000256" key="4">
    <source>
        <dbReference type="ARBA" id="ARBA00012053"/>
    </source>
</evidence>
<dbReference type="Gene3D" id="3.20.20.70">
    <property type="entry name" value="Aldolase class I"/>
    <property type="match status" value="1"/>
</dbReference>
<feature type="binding site" evidence="12">
    <location>
        <position position="245"/>
    </location>
    <ligand>
        <name>5-aminolevulinate</name>
        <dbReference type="ChEBI" id="CHEBI:356416"/>
        <label>1</label>
    </ligand>
</feature>
<dbReference type="UniPathway" id="UPA00251">
    <property type="reaction ID" value="UER00318"/>
</dbReference>
<dbReference type="PROSITE" id="PS00169">
    <property type="entry name" value="D_ALA_DEHYDRATASE"/>
    <property type="match status" value="1"/>
</dbReference>
<evidence type="ECO:0000256" key="14">
    <source>
        <dbReference type="PIRSR" id="PIRSR001415-5"/>
    </source>
</evidence>
<dbReference type="GO" id="GO:0004655">
    <property type="term" value="F:porphobilinogen synthase activity"/>
    <property type="evidence" value="ECO:0007669"/>
    <property type="project" value="UniProtKB-EC"/>
</dbReference>
<feature type="active site" description="Schiff-base intermediate with substrate" evidence="11">
    <location>
        <position position="276"/>
    </location>
</feature>
<evidence type="ECO:0000256" key="13">
    <source>
        <dbReference type="PIRSR" id="PIRSR001415-3"/>
    </source>
</evidence>
<feature type="binding site" evidence="12">
    <location>
        <position position="341"/>
    </location>
    <ligand>
        <name>5-aminolevulinate</name>
        <dbReference type="ChEBI" id="CHEBI:356416"/>
        <label>2</label>
    </ligand>
</feature>
<proteinExistence type="inferred from homology"/>
<evidence type="ECO:0000313" key="17">
    <source>
        <dbReference type="EMBL" id="MYH61549.1"/>
    </source>
</evidence>
<comment type="function">
    <text evidence="9">Catalyzes an early step in the biosynthesis of tetrapyrroles. Binds two molecules of 5-aminolevulinate per subunit, each at a distinct site, and catalyzes their condensation to form porphobilinogen.</text>
</comment>
<comment type="similarity">
    <text evidence="2 16">Belongs to the ALAD family.</text>
</comment>
<dbReference type="FunFam" id="3.20.20.70:FF:000019">
    <property type="entry name" value="Delta-aminolevulinic acid dehydratase"/>
    <property type="match status" value="1"/>
</dbReference>
<dbReference type="EMBL" id="VYDA01000273">
    <property type="protein sequence ID" value="MYH61549.1"/>
    <property type="molecule type" value="Genomic_DNA"/>
</dbReference>
<comment type="pathway">
    <text evidence="1">Porphyrin-containing compound metabolism; protoporphyrin-IX biosynthesis; coproporphyrinogen-III from 5-aminolevulinate: step 1/4.</text>
</comment>
<evidence type="ECO:0000256" key="6">
    <source>
        <dbReference type="ARBA" id="ARBA00023133"/>
    </source>
</evidence>
<dbReference type="CDD" id="cd00384">
    <property type="entry name" value="ALAD_PBGS"/>
    <property type="match status" value="1"/>
</dbReference>
<feature type="binding site" evidence="13">
    <location>
        <position position="136"/>
    </location>
    <ligand>
        <name>Zn(2+)</name>
        <dbReference type="ChEBI" id="CHEBI:29105"/>
        <note>catalytic</note>
    </ligand>
</feature>
<evidence type="ECO:0000256" key="10">
    <source>
        <dbReference type="ARBA" id="ARBA00047651"/>
    </source>
</evidence>
<dbReference type="SMART" id="SM01004">
    <property type="entry name" value="ALAD"/>
    <property type="match status" value="1"/>
</dbReference>
<dbReference type="Pfam" id="PF00490">
    <property type="entry name" value="ALAD"/>
    <property type="match status" value="1"/>
</dbReference>
<protein>
    <recommendedName>
        <fullName evidence="5 15">Delta-aminolevulinic acid dehydratase</fullName>
        <ecNumber evidence="4 15">4.2.1.24</ecNumber>
    </recommendedName>
</protein>
<dbReference type="EC" id="4.2.1.24" evidence="4 15"/>
<dbReference type="GO" id="GO:0006782">
    <property type="term" value="P:protoporphyrinogen IX biosynthetic process"/>
    <property type="evidence" value="ECO:0007669"/>
    <property type="project" value="UniProtKB-UniPathway"/>
</dbReference>
<organism evidence="17">
    <name type="scientific">Caldilineaceae bacterium SB0675_bin_29</name>
    <dbReference type="NCBI Taxonomy" id="2605266"/>
    <lineage>
        <taxon>Bacteria</taxon>
        <taxon>Bacillati</taxon>
        <taxon>Chloroflexota</taxon>
        <taxon>Caldilineae</taxon>
        <taxon>Caldilineales</taxon>
        <taxon>Caldilineaceae</taxon>
    </lineage>
</organism>
<dbReference type="PANTHER" id="PTHR11458:SF0">
    <property type="entry name" value="DELTA-AMINOLEVULINIC ACID DEHYDRATASE"/>
    <property type="match status" value="1"/>
</dbReference>
<keyword evidence="7 15" id="KW-0456">Lyase</keyword>
<feature type="binding site" evidence="13">
    <location>
        <position position="138"/>
    </location>
    <ligand>
        <name>Zn(2+)</name>
        <dbReference type="ChEBI" id="CHEBI:29105"/>
        <note>catalytic</note>
    </ligand>
</feature>
<evidence type="ECO:0000256" key="5">
    <source>
        <dbReference type="ARBA" id="ARBA00020771"/>
    </source>
</evidence>
<keyword evidence="13" id="KW-0862">Zinc</keyword>
<keyword evidence="14" id="KW-0460">Magnesium</keyword>
<feature type="binding site" evidence="12">
    <location>
        <position position="233"/>
    </location>
    <ligand>
        <name>5-aminolevulinate</name>
        <dbReference type="ChEBI" id="CHEBI:356416"/>
        <label>1</label>
    </ligand>
</feature>
<dbReference type="GO" id="GO:0008270">
    <property type="term" value="F:zinc ion binding"/>
    <property type="evidence" value="ECO:0007669"/>
    <property type="project" value="TreeGrafter"/>
</dbReference>
<dbReference type="PANTHER" id="PTHR11458">
    <property type="entry name" value="DELTA-AMINOLEVULINIC ACID DEHYDRATASE"/>
    <property type="match status" value="1"/>
</dbReference>
<feature type="binding site" evidence="12">
    <location>
        <position position="302"/>
    </location>
    <ligand>
        <name>5-aminolevulinate</name>
        <dbReference type="ChEBI" id="CHEBI:356416"/>
        <label>2</label>
    </ligand>
</feature>
<feature type="binding site" evidence="13">
    <location>
        <position position="146"/>
    </location>
    <ligand>
        <name>Zn(2+)</name>
        <dbReference type="ChEBI" id="CHEBI:29105"/>
        <note>catalytic</note>
    </ligand>
</feature>
<keyword evidence="13" id="KW-0479">Metal-binding</keyword>
<comment type="catalytic activity">
    <reaction evidence="10 15">
        <text>2 5-aminolevulinate = porphobilinogen + 2 H2O + H(+)</text>
        <dbReference type="Rhea" id="RHEA:24064"/>
        <dbReference type="ChEBI" id="CHEBI:15377"/>
        <dbReference type="ChEBI" id="CHEBI:15378"/>
        <dbReference type="ChEBI" id="CHEBI:58126"/>
        <dbReference type="ChEBI" id="CHEBI:356416"/>
        <dbReference type="EC" id="4.2.1.24"/>
    </reaction>
</comment>
<dbReference type="GO" id="GO:0005829">
    <property type="term" value="C:cytosol"/>
    <property type="evidence" value="ECO:0007669"/>
    <property type="project" value="TreeGrafter"/>
</dbReference>
<evidence type="ECO:0000256" key="7">
    <source>
        <dbReference type="ARBA" id="ARBA00023239"/>
    </source>
</evidence>
<feature type="binding site" evidence="14">
    <location>
        <position position="261"/>
    </location>
    <ligand>
        <name>Mg(2+)</name>
        <dbReference type="ChEBI" id="CHEBI:18420"/>
    </ligand>
</feature>
<evidence type="ECO:0000256" key="9">
    <source>
        <dbReference type="ARBA" id="ARBA00025628"/>
    </source>
</evidence>
<evidence type="ECO:0000256" key="16">
    <source>
        <dbReference type="RuleBase" id="RU004161"/>
    </source>
</evidence>
<keyword evidence="6" id="KW-0350">Heme biosynthesis</keyword>
<reference evidence="17" key="1">
    <citation type="submission" date="2019-09" db="EMBL/GenBank/DDBJ databases">
        <title>Characterisation of the sponge microbiome using genome-centric metagenomics.</title>
        <authorList>
            <person name="Engelberts J.P."/>
            <person name="Robbins S.J."/>
            <person name="De Goeij J.M."/>
            <person name="Aranda M."/>
            <person name="Bell S.C."/>
            <person name="Webster N.S."/>
        </authorList>
    </citation>
    <scope>NUCLEOTIDE SEQUENCE</scope>
    <source>
        <strain evidence="17">SB0675_bin_29</strain>
    </source>
</reference>
<accession>A0A6B1FY59</accession>
<dbReference type="InterPro" id="IPR001731">
    <property type="entry name" value="ALAD"/>
</dbReference>
<keyword evidence="8 15" id="KW-0627">Porphyrin biosynthesis</keyword>
<dbReference type="NCBIfam" id="NF006762">
    <property type="entry name" value="PRK09283.1"/>
    <property type="match status" value="1"/>
</dbReference>
<dbReference type="SUPFAM" id="SSF51569">
    <property type="entry name" value="Aldolase"/>
    <property type="match status" value="1"/>
</dbReference>